<protein>
    <submittedName>
        <fullName evidence="1">Uncharacterized protein</fullName>
    </submittedName>
</protein>
<evidence type="ECO:0000313" key="1">
    <source>
        <dbReference type="EMBL" id="WFT76526.1"/>
    </source>
</evidence>
<gene>
    <name evidence="1" type="ORF">P9989_09250</name>
</gene>
<sequence>MHKWKEHGMIHARALRRAFVVYILNAWNTMSAPALGRQNKVLTCLETIVG</sequence>
<dbReference type="EMBL" id="CP121671">
    <property type="protein sequence ID" value="WFT76526.1"/>
    <property type="molecule type" value="Genomic_DNA"/>
</dbReference>
<accession>A0ABY8J6E2</accession>
<reference evidence="1 2" key="1">
    <citation type="submission" date="2023-04" db="EMBL/GenBank/DDBJ databases">
        <title>Genome sequence of Halobacillus naozhouensis KACC 21980.</title>
        <authorList>
            <person name="Kim S."/>
            <person name="Heo J."/>
            <person name="Kwon S.-W."/>
        </authorList>
    </citation>
    <scope>NUCLEOTIDE SEQUENCE [LARGE SCALE GENOMIC DNA]</scope>
    <source>
        <strain evidence="1 2">KCTC 13234</strain>
    </source>
</reference>
<organism evidence="1 2">
    <name type="scientific">Halobacillus naozhouensis</name>
    <dbReference type="NCBI Taxonomy" id="554880"/>
    <lineage>
        <taxon>Bacteria</taxon>
        <taxon>Bacillati</taxon>
        <taxon>Bacillota</taxon>
        <taxon>Bacilli</taxon>
        <taxon>Bacillales</taxon>
        <taxon>Bacillaceae</taxon>
        <taxon>Halobacillus</taxon>
    </lineage>
</organism>
<dbReference type="RefSeq" id="WP_283078477.1">
    <property type="nucleotide sequence ID" value="NZ_CP121671.1"/>
</dbReference>
<name>A0ABY8J6E2_9BACI</name>
<keyword evidence="2" id="KW-1185">Reference proteome</keyword>
<dbReference type="Proteomes" id="UP001221597">
    <property type="component" value="Chromosome"/>
</dbReference>
<evidence type="ECO:0000313" key="2">
    <source>
        <dbReference type="Proteomes" id="UP001221597"/>
    </source>
</evidence>
<proteinExistence type="predicted"/>